<gene>
    <name evidence="1" type="ORF">IHE45_04G164900</name>
</gene>
<name>A0ACB7WHY6_DIOAL</name>
<protein>
    <submittedName>
        <fullName evidence="1">P-loop containing nucleoside triphosphate hydrolase protein</fullName>
    </submittedName>
</protein>
<dbReference type="Proteomes" id="UP000827976">
    <property type="component" value="Chromosome 4"/>
</dbReference>
<sequence>MWQGIHGVTTIESSSEMASFLVRCSSNDTEEIMARRLKNRERQRRYRARKRLEEDMKRSCMVQQCAWLPNEKQQQQQQQQLCGTSTEFGNQQVSRSNATVNSSSNRVHCSRKWKKDARQAHLFRNQENLQNKLVHSVKATLESEFTVKTNHTSSTRRRDWKAEARSKSKTEIGKSEYSLQN</sequence>
<organism evidence="1 2">
    <name type="scientific">Dioscorea alata</name>
    <name type="common">Purple yam</name>
    <dbReference type="NCBI Taxonomy" id="55571"/>
    <lineage>
        <taxon>Eukaryota</taxon>
        <taxon>Viridiplantae</taxon>
        <taxon>Streptophyta</taxon>
        <taxon>Embryophyta</taxon>
        <taxon>Tracheophyta</taxon>
        <taxon>Spermatophyta</taxon>
        <taxon>Magnoliopsida</taxon>
        <taxon>Liliopsida</taxon>
        <taxon>Dioscoreales</taxon>
        <taxon>Dioscoreaceae</taxon>
        <taxon>Dioscorea</taxon>
    </lineage>
</organism>
<accession>A0ACB7WHY6</accession>
<proteinExistence type="predicted"/>
<keyword evidence="2" id="KW-1185">Reference proteome</keyword>
<keyword evidence="1" id="KW-0378">Hydrolase</keyword>
<evidence type="ECO:0000313" key="1">
    <source>
        <dbReference type="EMBL" id="KAH7687423.1"/>
    </source>
</evidence>
<reference evidence="2" key="1">
    <citation type="journal article" date="2022" name="Nat. Commun.">
        <title>Chromosome evolution and the genetic basis of agronomically important traits in greater yam.</title>
        <authorList>
            <person name="Bredeson J.V."/>
            <person name="Lyons J.B."/>
            <person name="Oniyinde I.O."/>
            <person name="Okereke N.R."/>
            <person name="Kolade O."/>
            <person name="Nnabue I."/>
            <person name="Nwadili C.O."/>
            <person name="Hribova E."/>
            <person name="Parker M."/>
            <person name="Nwogha J."/>
            <person name="Shu S."/>
            <person name="Carlson J."/>
            <person name="Kariba R."/>
            <person name="Muthemba S."/>
            <person name="Knop K."/>
            <person name="Barton G.J."/>
            <person name="Sherwood A.V."/>
            <person name="Lopez-Montes A."/>
            <person name="Asiedu R."/>
            <person name="Jamnadass R."/>
            <person name="Muchugi A."/>
            <person name="Goodstein D."/>
            <person name="Egesi C.N."/>
            <person name="Featherston J."/>
            <person name="Asfaw A."/>
            <person name="Simpson G.G."/>
            <person name="Dolezel J."/>
            <person name="Hendre P.S."/>
            <person name="Van Deynze A."/>
            <person name="Kumar P.L."/>
            <person name="Obidiegwu J.E."/>
            <person name="Bhattacharjee R."/>
            <person name="Rokhsar D.S."/>
        </authorList>
    </citation>
    <scope>NUCLEOTIDE SEQUENCE [LARGE SCALE GENOMIC DNA]</scope>
    <source>
        <strain evidence="2">cv. TDa95/00328</strain>
    </source>
</reference>
<comment type="caution">
    <text evidence="1">The sequence shown here is derived from an EMBL/GenBank/DDBJ whole genome shotgun (WGS) entry which is preliminary data.</text>
</comment>
<dbReference type="EMBL" id="CM037014">
    <property type="protein sequence ID" value="KAH7687423.1"/>
    <property type="molecule type" value="Genomic_DNA"/>
</dbReference>
<evidence type="ECO:0000313" key="2">
    <source>
        <dbReference type="Proteomes" id="UP000827976"/>
    </source>
</evidence>